<protein>
    <submittedName>
        <fullName evidence="3">Uncharacterized protein</fullName>
    </submittedName>
</protein>
<keyword evidence="2" id="KW-0472">Membrane</keyword>
<keyword evidence="2" id="KW-1133">Transmembrane helix</keyword>
<evidence type="ECO:0000256" key="1">
    <source>
        <dbReference type="SAM" id="MobiDB-lite"/>
    </source>
</evidence>
<keyword evidence="4" id="KW-1185">Reference proteome</keyword>
<evidence type="ECO:0000256" key="2">
    <source>
        <dbReference type="SAM" id="Phobius"/>
    </source>
</evidence>
<evidence type="ECO:0000313" key="3">
    <source>
        <dbReference type="EMBL" id="SBT07270.1"/>
    </source>
</evidence>
<feature type="transmembrane region" description="Helical" evidence="2">
    <location>
        <begin position="140"/>
        <end position="166"/>
    </location>
</feature>
<feature type="region of interest" description="Disordered" evidence="1">
    <location>
        <begin position="198"/>
        <end position="247"/>
    </location>
</feature>
<evidence type="ECO:0000313" key="4">
    <source>
        <dbReference type="Proteomes" id="UP000199600"/>
    </source>
</evidence>
<organism evidence="3 4">
    <name type="scientific">Candidatus Propionivibrio aalborgensis</name>
    <dbReference type="NCBI Taxonomy" id="1860101"/>
    <lineage>
        <taxon>Bacteria</taxon>
        <taxon>Pseudomonadati</taxon>
        <taxon>Pseudomonadota</taxon>
        <taxon>Betaproteobacteria</taxon>
        <taxon>Rhodocyclales</taxon>
        <taxon>Rhodocyclaceae</taxon>
        <taxon>Propionivibrio</taxon>
    </lineage>
</organism>
<name>A0A1A8XQ49_9RHOO</name>
<gene>
    <name evidence="3" type="ORF">PROAA_2120014</name>
</gene>
<feature type="compositionally biased region" description="Basic and acidic residues" evidence="1">
    <location>
        <begin position="225"/>
        <end position="247"/>
    </location>
</feature>
<dbReference type="RefSeq" id="WP_186410817.1">
    <property type="nucleotide sequence ID" value="NZ_FLQY01000127.1"/>
</dbReference>
<feature type="transmembrane region" description="Helical" evidence="2">
    <location>
        <begin position="88"/>
        <end position="108"/>
    </location>
</feature>
<dbReference type="AlphaFoldDB" id="A0A1A8XQ49"/>
<accession>A0A1A8XQ49</accession>
<dbReference type="EMBL" id="FLQY01000127">
    <property type="protein sequence ID" value="SBT07270.1"/>
    <property type="molecule type" value="Genomic_DNA"/>
</dbReference>
<keyword evidence="2" id="KW-0812">Transmembrane</keyword>
<reference evidence="3 4" key="1">
    <citation type="submission" date="2016-06" db="EMBL/GenBank/DDBJ databases">
        <authorList>
            <person name="Kjaerup R.B."/>
            <person name="Dalgaard T.S."/>
            <person name="Juul-Madsen H.R."/>
        </authorList>
    </citation>
    <scope>NUCLEOTIDE SEQUENCE [LARGE SCALE GENOMIC DNA]</scope>
    <source>
        <strain evidence="3">2</strain>
    </source>
</reference>
<proteinExistence type="predicted"/>
<feature type="transmembrane region" description="Helical" evidence="2">
    <location>
        <begin position="57"/>
        <end position="76"/>
    </location>
</feature>
<feature type="transmembrane region" description="Helical" evidence="2">
    <location>
        <begin position="7"/>
        <end position="25"/>
    </location>
</feature>
<sequence>MNKYQRLVVVAATMNVLVMLLFPPFTSQPLAKGVLPSFDGFYPIVSQLGHKPLFTELLTIQLMFVGINTLVAWLALQTKTRHGKHPDFRFAQAIGWFVAVNLIVIFTFPPFEPYQLLLRADLGGFDSFYFVLGSRSQRTIYWPLLYLECMLVAINALGIFLMLSSVQRGADDIRRKLAQLADDLPDEAIERIAADIRQTINAQPPKPSPSLGRGADRRRTKHKSIAKERRSGKDRRHQDSSRTGDRP</sequence>
<dbReference type="Proteomes" id="UP000199600">
    <property type="component" value="Unassembled WGS sequence"/>
</dbReference>